<evidence type="ECO:0000313" key="2">
    <source>
        <dbReference type="EMBL" id="GBO25207.1"/>
    </source>
</evidence>
<evidence type="ECO:0000256" key="1">
    <source>
        <dbReference type="SAM" id="MobiDB-lite"/>
    </source>
</evidence>
<reference evidence="2 3" key="1">
    <citation type="journal article" date="2019" name="Sci. Rep.">
        <title>Orb-weaving spider Araneus ventricosus genome elucidates the spidroin gene catalogue.</title>
        <authorList>
            <person name="Kono N."/>
            <person name="Nakamura H."/>
            <person name="Ohtoshi R."/>
            <person name="Moran D.A.P."/>
            <person name="Shinohara A."/>
            <person name="Yoshida Y."/>
            <person name="Fujiwara M."/>
            <person name="Mori M."/>
            <person name="Tomita M."/>
            <person name="Arakawa K."/>
        </authorList>
    </citation>
    <scope>NUCLEOTIDE SEQUENCE [LARGE SCALE GENOMIC DNA]</scope>
</reference>
<keyword evidence="3" id="KW-1185">Reference proteome</keyword>
<name>A0A4Y2VN96_ARAVE</name>
<comment type="caution">
    <text evidence="2">The sequence shown here is derived from an EMBL/GenBank/DDBJ whole genome shotgun (WGS) entry which is preliminary data.</text>
</comment>
<gene>
    <name evidence="2" type="ORF">AVEN_5599_1</name>
</gene>
<feature type="region of interest" description="Disordered" evidence="1">
    <location>
        <begin position="69"/>
        <end position="143"/>
    </location>
</feature>
<sequence length="154" mass="17423">MYARKSNQQRPLADLFINILSDCEISLGRTLSFDSGTEDGSPRTTGVWDENGKHVRWQDLSRQNIKRITFKHSKRKKSQPIKCQSPEPPPNEPQPLIQSPSDIYKQFGSFFPASPPKSILKVKHSPTPPDNDDPPDFPSNSNMVCDSLLLFKSQ</sequence>
<dbReference type="AlphaFoldDB" id="A0A4Y2VN96"/>
<dbReference type="EMBL" id="BGPR01048195">
    <property type="protein sequence ID" value="GBO25207.1"/>
    <property type="molecule type" value="Genomic_DNA"/>
</dbReference>
<dbReference type="Proteomes" id="UP000499080">
    <property type="component" value="Unassembled WGS sequence"/>
</dbReference>
<accession>A0A4Y2VN96</accession>
<feature type="compositionally biased region" description="Basic residues" evidence="1">
    <location>
        <begin position="69"/>
        <end position="79"/>
    </location>
</feature>
<proteinExistence type="predicted"/>
<protein>
    <submittedName>
        <fullName evidence="2">Uncharacterized protein</fullName>
    </submittedName>
</protein>
<organism evidence="2 3">
    <name type="scientific">Araneus ventricosus</name>
    <name type="common">Orbweaver spider</name>
    <name type="synonym">Epeira ventricosa</name>
    <dbReference type="NCBI Taxonomy" id="182803"/>
    <lineage>
        <taxon>Eukaryota</taxon>
        <taxon>Metazoa</taxon>
        <taxon>Ecdysozoa</taxon>
        <taxon>Arthropoda</taxon>
        <taxon>Chelicerata</taxon>
        <taxon>Arachnida</taxon>
        <taxon>Araneae</taxon>
        <taxon>Araneomorphae</taxon>
        <taxon>Entelegynae</taxon>
        <taxon>Araneoidea</taxon>
        <taxon>Araneidae</taxon>
        <taxon>Araneus</taxon>
    </lineage>
</organism>
<evidence type="ECO:0000313" key="3">
    <source>
        <dbReference type="Proteomes" id="UP000499080"/>
    </source>
</evidence>